<feature type="coiled-coil region" evidence="7">
    <location>
        <begin position="285"/>
        <end position="345"/>
    </location>
</feature>
<dbReference type="PANTHER" id="PTHR23337:SF3">
    <property type="entry name" value="MORC FAMILY CW-TYPE ZINC FINGER 2"/>
    <property type="match status" value="1"/>
</dbReference>
<keyword evidence="3" id="KW-0863">Zinc-finger</keyword>
<dbReference type="InterPro" id="IPR056360">
    <property type="entry name" value="Chromo_MORC2_6th"/>
</dbReference>
<dbReference type="Gene3D" id="3.30.565.10">
    <property type="entry name" value="Histidine kinase-like ATPase, C-terminal domain"/>
    <property type="match status" value="1"/>
</dbReference>
<evidence type="ECO:0000256" key="3">
    <source>
        <dbReference type="ARBA" id="ARBA00022771"/>
    </source>
</evidence>
<keyword evidence="4" id="KW-0862">Zinc</keyword>
<evidence type="ECO:0000313" key="11">
    <source>
        <dbReference type="Proteomes" id="UP000472262"/>
    </source>
</evidence>
<evidence type="ECO:0000256" key="7">
    <source>
        <dbReference type="SAM" id="Coils"/>
    </source>
</evidence>
<comment type="subcellular location">
    <subcellularLocation>
        <location evidence="1">Nucleus</location>
    </subcellularLocation>
</comment>
<evidence type="ECO:0000256" key="6">
    <source>
        <dbReference type="ARBA" id="ARBA00023242"/>
    </source>
</evidence>
<evidence type="ECO:0000256" key="5">
    <source>
        <dbReference type="ARBA" id="ARBA00023054"/>
    </source>
</evidence>
<sequence>MAYTNYSSLNRAQLTFEYLHTNSTTHEFLFGALAELVDNSRDANATRIDIYTEKRPDLRGGFMLCFLDDGTGMDPSEATHVIQFGKSSKRFPESTHIGQYGNGLKSGSMRIGKDFILLTKKDDKLTCLFLSRTFHEEEGLDEVIVPLPSWDAKTQQPLTQDTEKYATETELIFKYSPFKNEEQLFRQFKKIEGPSGTLVVVYNLKLMDNREPELDVETDHQDILMAGMPVEGVKPERRSFRAYAAVLYIDPRMRIFIQGHKVRTKRLSCCLYNPRMYKYTSTRFKTRAEQEVKKADHLSKLAEEKAREAESKARALELKLGDDLSKEARAALRKAQDSAVALRAEATRKQAIHASKQKKIQVVVMYKYNFLMFSIFLPVDKCLKWRTLPFQMDAVDKRYPDSWVCLMNPDGTQDRCDAAEQKQNLPIGVLKKDIKSSDDKQKDLSEKIRQQQEKLESMQKSTTIKSAADIKRLPLDVSTKPAEERTPQPTRSSQRAALRPRSPPLPAVVRKAVSQPQIAKTPPPKATPPSRPTRTPPAPPPPSKAKSSPAPATKATKSAAKPVALPPPPPTKTPAPVLIDFNFSCQVITNSTNEDLKKDATKNAQKDKGIQVEAKVNGEWFTGRVTAVETGKESVRWKVKFDYVPMNTPRDRWVFKGSDDVRLMRPASPESRSPDTNQGPARSVTPPTAAEPDTTQSGPSRETTEGLVTMMRTLIRYFFPPDFRIPKDSVNTMSAEDLVAFPIKEYFQQYEAGLQSLCNSYQTRAESRARAVEEKSSGAEAKLRESEEKLRKLRTNIVALLQKVQEDIEISNDDELDAYIEDLVTKGE</sequence>
<feature type="domain" description="CW-type" evidence="9">
    <location>
        <begin position="370"/>
        <end position="424"/>
    </location>
</feature>
<feature type="compositionally biased region" description="Pro residues" evidence="8">
    <location>
        <begin position="564"/>
        <end position="573"/>
    </location>
</feature>
<dbReference type="FunFam" id="3.30.565.10:FF:000027">
    <property type="entry name" value="MORC family CW-type zinc finger protein 2"/>
    <property type="match status" value="1"/>
</dbReference>
<keyword evidence="2" id="KW-0479">Metal-binding</keyword>
<protein>
    <submittedName>
        <fullName evidence="10">MORC family CW-type zinc finger protein 2A-like</fullName>
    </submittedName>
</protein>
<feature type="coiled-coil region" evidence="7">
    <location>
        <begin position="769"/>
        <end position="803"/>
    </location>
</feature>
<evidence type="ECO:0000256" key="8">
    <source>
        <dbReference type="SAM" id="MobiDB-lite"/>
    </source>
</evidence>
<dbReference type="Pfam" id="PF23327">
    <property type="entry name" value="Chromo_MORC2_6th"/>
    <property type="match status" value="1"/>
</dbReference>
<dbReference type="Pfam" id="PF07496">
    <property type="entry name" value="zf-CW"/>
    <property type="match status" value="1"/>
</dbReference>
<dbReference type="Gene3D" id="3.30.40.100">
    <property type="match status" value="1"/>
</dbReference>
<organism evidence="10 11">
    <name type="scientific">Sinocyclocheilus grahami</name>
    <name type="common">Dianchi golden-line fish</name>
    <name type="synonym">Barbus grahami</name>
    <dbReference type="NCBI Taxonomy" id="75366"/>
    <lineage>
        <taxon>Eukaryota</taxon>
        <taxon>Metazoa</taxon>
        <taxon>Chordata</taxon>
        <taxon>Craniata</taxon>
        <taxon>Vertebrata</taxon>
        <taxon>Euteleostomi</taxon>
        <taxon>Actinopterygii</taxon>
        <taxon>Neopterygii</taxon>
        <taxon>Teleostei</taxon>
        <taxon>Ostariophysi</taxon>
        <taxon>Cypriniformes</taxon>
        <taxon>Cyprinidae</taxon>
        <taxon>Cyprininae</taxon>
        <taxon>Sinocyclocheilus</taxon>
    </lineage>
</organism>
<evidence type="ECO:0000256" key="2">
    <source>
        <dbReference type="ARBA" id="ARBA00022723"/>
    </source>
</evidence>
<dbReference type="InterPro" id="IPR011124">
    <property type="entry name" value="Znf_CW"/>
</dbReference>
<gene>
    <name evidence="10" type="primary">LOC107561132</name>
</gene>
<dbReference type="CDD" id="cd16931">
    <property type="entry name" value="HATPase_MORC-like"/>
    <property type="match status" value="1"/>
</dbReference>
<proteinExistence type="predicted"/>
<evidence type="ECO:0000256" key="4">
    <source>
        <dbReference type="ARBA" id="ARBA00022833"/>
    </source>
</evidence>
<dbReference type="Pfam" id="PF13589">
    <property type="entry name" value="HATPase_c_3"/>
    <property type="match status" value="1"/>
</dbReference>
<keyword evidence="5 7" id="KW-0175">Coiled coil</keyword>
<feature type="compositionally biased region" description="Low complexity" evidence="8">
    <location>
        <begin position="544"/>
        <end position="563"/>
    </location>
</feature>
<feature type="compositionally biased region" description="Polar residues" evidence="8">
    <location>
        <begin position="670"/>
        <end position="680"/>
    </location>
</feature>
<dbReference type="Proteomes" id="UP000472262">
    <property type="component" value="Unassembled WGS sequence"/>
</dbReference>
<name>A0A672RXU9_SINGR</name>
<reference evidence="10" key="1">
    <citation type="submission" date="2025-08" db="UniProtKB">
        <authorList>
            <consortium name="Ensembl"/>
        </authorList>
    </citation>
    <scope>IDENTIFICATION</scope>
</reference>
<reference evidence="10" key="2">
    <citation type="submission" date="2025-09" db="UniProtKB">
        <authorList>
            <consortium name="Ensembl"/>
        </authorList>
    </citation>
    <scope>IDENTIFICATION</scope>
</reference>
<keyword evidence="6" id="KW-0539">Nucleus</keyword>
<dbReference type="SUPFAM" id="SSF55874">
    <property type="entry name" value="ATPase domain of HSP90 chaperone/DNA topoisomerase II/histidine kinase"/>
    <property type="match status" value="1"/>
</dbReference>
<dbReference type="Ensembl" id="ENSSGRT00000099747.1">
    <property type="protein sequence ID" value="ENSSGRP00000093733.1"/>
    <property type="gene ID" value="ENSSGRG00000046829.1"/>
</dbReference>
<keyword evidence="11" id="KW-1185">Reference proteome</keyword>
<accession>A0A672RXU9</accession>
<evidence type="ECO:0000256" key="1">
    <source>
        <dbReference type="ARBA" id="ARBA00004123"/>
    </source>
</evidence>
<feature type="region of interest" description="Disordered" evidence="8">
    <location>
        <begin position="664"/>
        <end position="704"/>
    </location>
</feature>
<evidence type="ECO:0000259" key="9">
    <source>
        <dbReference type="PROSITE" id="PS51050"/>
    </source>
</evidence>
<evidence type="ECO:0000313" key="10">
    <source>
        <dbReference type="Ensembl" id="ENSSGRP00000093733.1"/>
    </source>
</evidence>
<dbReference type="PROSITE" id="PS51050">
    <property type="entry name" value="ZF_CW"/>
    <property type="match status" value="1"/>
</dbReference>
<dbReference type="InterPro" id="IPR036890">
    <property type="entry name" value="HATPase_C_sf"/>
</dbReference>
<dbReference type="PANTHER" id="PTHR23337">
    <property type="entry name" value="ZINC FINGER CW-TYPE COILED-COIL DOMAIN PROTEIN 1"/>
    <property type="match status" value="1"/>
</dbReference>
<feature type="region of interest" description="Disordered" evidence="8">
    <location>
        <begin position="452"/>
        <end position="575"/>
    </location>
</feature>
<dbReference type="AlphaFoldDB" id="A0A672RXU9"/>
<feature type="compositionally biased region" description="Pro residues" evidence="8">
    <location>
        <begin position="521"/>
        <end position="543"/>
    </location>
</feature>
<dbReference type="GO" id="GO:0005634">
    <property type="term" value="C:nucleus"/>
    <property type="evidence" value="ECO:0007669"/>
    <property type="project" value="UniProtKB-SubCell"/>
</dbReference>
<dbReference type="GO" id="GO:0008270">
    <property type="term" value="F:zinc ion binding"/>
    <property type="evidence" value="ECO:0007669"/>
    <property type="project" value="UniProtKB-KW"/>
</dbReference>
<feature type="compositionally biased region" description="Low complexity" evidence="8">
    <location>
        <begin position="491"/>
        <end position="500"/>
    </location>
</feature>